<organism evidence="1 2">
    <name type="scientific">Mycetomoellerius zeteki</name>
    <dbReference type="NCBI Taxonomy" id="64791"/>
    <lineage>
        <taxon>Eukaryota</taxon>
        <taxon>Metazoa</taxon>
        <taxon>Ecdysozoa</taxon>
        <taxon>Arthropoda</taxon>
        <taxon>Hexapoda</taxon>
        <taxon>Insecta</taxon>
        <taxon>Pterygota</taxon>
        <taxon>Neoptera</taxon>
        <taxon>Endopterygota</taxon>
        <taxon>Hymenoptera</taxon>
        <taxon>Apocrita</taxon>
        <taxon>Aculeata</taxon>
        <taxon>Formicoidea</taxon>
        <taxon>Formicidae</taxon>
        <taxon>Myrmicinae</taxon>
        <taxon>Mycetomoellerius</taxon>
    </lineage>
</organism>
<keyword evidence="2" id="KW-1185">Reference proteome</keyword>
<evidence type="ECO:0000313" key="2">
    <source>
        <dbReference type="Proteomes" id="UP000075809"/>
    </source>
</evidence>
<dbReference type="AlphaFoldDB" id="A0A151XCM5"/>
<dbReference type="EMBL" id="KQ982303">
    <property type="protein sequence ID" value="KYQ58114.1"/>
    <property type="molecule type" value="Genomic_DNA"/>
</dbReference>
<evidence type="ECO:0000313" key="1">
    <source>
        <dbReference type="EMBL" id="KYQ58114.1"/>
    </source>
</evidence>
<accession>A0A151XCM5</accession>
<gene>
    <name evidence="1" type="ORF">ALC60_02904</name>
</gene>
<proteinExistence type="predicted"/>
<sequence length="196" mass="22954">EMEEEVEDLFHRATSIDTADVYRVWEQKCDECLGLLRERYRNDKRRRISTGVVNASIARIARLEGLRNTLRQRFSGLGAELKRKGFSWLEIETAFSNRVLTGAVLNSSYIEPRQFLDETRDIVLDRIRDNLQRHVCLKVNTIFNGEFVADVKRSVKSITTKNYEFFAASDLREWYDKHVTDDILAILEEFQERNSG</sequence>
<protein>
    <submittedName>
        <fullName evidence="1">Uncharacterized protein</fullName>
    </submittedName>
</protein>
<feature type="non-terminal residue" evidence="1">
    <location>
        <position position="1"/>
    </location>
</feature>
<reference evidence="1 2" key="1">
    <citation type="submission" date="2015-09" db="EMBL/GenBank/DDBJ databases">
        <title>Trachymyrmex zeteki WGS genome.</title>
        <authorList>
            <person name="Nygaard S."/>
            <person name="Hu H."/>
            <person name="Boomsma J."/>
            <person name="Zhang G."/>
        </authorList>
    </citation>
    <scope>NUCLEOTIDE SEQUENCE [LARGE SCALE GENOMIC DNA]</scope>
    <source>
        <strain evidence="1">Tzet28-1</strain>
        <tissue evidence="1">Whole body</tissue>
    </source>
</reference>
<name>A0A151XCM5_9HYME</name>
<dbReference type="Proteomes" id="UP000075809">
    <property type="component" value="Unassembled WGS sequence"/>
</dbReference>